<dbReference type="PANTHER" id="PTHR43364">
    <property type="entry name" value="NADH-SPECIFIC METHYLGLYOXAL REDUCTASE-RELATED"/>
    <property type="match status" value="1"/>
</dbReference>
<dbReference type="Proteomes" id="UP000516148">
    <property type="component" value="Chromosome"/>
</dbReference>
<feature type="domain" description="NADP-dependent oxidoreductase" evidence="1">
    <location>
        <begin position="22"/>
        <end position="281"/>
    </location>
</feature>
<dbReference type="KEGG" id="spap:H3Z74_19865"/>
<dbReference type="SUPFAM" id="SSF51430">
    <property type="entry name" value="NAD(P)-linked oxidoreductase"/>
    <property type="match status" value="1"/>
</dbReference>
<evidence type="ECO:0000259" key="1">
    <source>
        <dbReference type="Pfam" id="PF00248"/>
    </source>
</evidence>
<sequence length="302" mass="32281">MSEIMLTPDSRPLGKSGLMVSPIAWGMWRFGHSTAQEGRALIDAAFSAGVTLFDTADIYGFNGAGGFGDAESLLGQIFADSPGLRERMVLATKGGITPPVPYNSSAAYLAEALDASLKRLRVEQVDLYQIHRPDTLAHPQEVARALEDMVTSGKVRAVGVSNYTVAQTTALASLLTIPLASHQPEFSPLELEPITGGLLDLAMERDMAILAWSPLGGGRIGDPQDERSRAVAAALDIVAAEAGVDRAAAAYSWVMTHPARAIPIVGTQNADRIAMIGDAFKPRWTRKAWYDVLIASRGERLP</sequence>
<keyword evidence="3" id="KW-1185">Reference proteome</keyword>
<dbReference type="GO" id="GO:0016491">
    <property type="term" value="F:oxidoreductase activity"/>
    <property type="evidence" value="ECO:0007669"/>
    <property type="project" value="InterPro"/>
</dbReference>
<gene>
    <name evidence="2" type="ORF">H3Z74_19865</name>
</gene>
<dbReference type="InterPro" id="IPR020471">
    <property type="entry name" value="AKR"/>
</dbReference>
<dbReference type="AlphaFoldDB" id="A0A7H0LGX8"/>
<dbReference type="PRINTS" id="PR00069">
    <property type="entry name" value="ALDKETRDTASE"/>
</dbReference>
<accession>A0A7H0LGX8</accession>
<evidence type="ECO:0000313" key="3">
    <source>
        <dbReference type="Proteomes" id="UP000516148"/>
    </source>
</evidence>
<dbReference type="GO" id="GO:0005829">
    <property type="term" value="C:cytosol"/>
    <property type="evidence" value="ECO:0007669"/>
    <property type="project" value="TreeGrafter"/>
</dbReference>
<dbReference type="EMBL" id="CP061038">
    <property type="protein sequence ID" value="QNQ08931.1"/>
    <property type="molecule type" value="Genomic_DNA"/>
</dbReference>
<dbReference type="PROSITE" id="PS00062">
    <property type="entry name" value="ALDOKETO_REDUCTASE_2"/>
    <property type="match status" value="1"/>
</dbReference>
<dbReference type="InterPro" id="IPR023210">
    <property type="entry name" value="NADP_OxRdtase_dom"/>
</dbReference>
<protein>
    <submittedName>
        <fullName evidence="2">Aldo/keto reductase</fullName>
    </submittedName>
</protein>
<name>A0A7H0LGX8_9SPHN</name>
<dbReference type="PANTHER" id="PTHR43364:SF1">
    <property type="entry name" value="OXIDOREDUCTASE YDHF"/>
    <property type="match status" value="1"/>
</dbReference>
<reference evidence="2 3" key="1">
    <citation type="submission" date="2020-09" db="EMBL/GenBank/DDBJ databases">
        <title>Sphingomonas sp., a new species isolated from pork steak.</title>
        <authorList>
            <person name="Heidler von Heilborn D."/>
        </authorList>
    </citation>
    <scope>NUCLEOTIDE SEQUENCE [LARGE SCALE GENOMIC DNA]</scope>
    <source>
        <strain evidence="3">S8-3T</strain>
    </source>
</reference>
<dbReference type="Pfam" id="PF00248">
    <property type="entry name" value="Aldo_ket_red"/>
    <property type="match status" value="1"/>
</dbReference>
<evidence type="ECO:0000313" key="2">
    <source>
        <dbReference type="EMBL" id="QNQ08931.1"/>
    </source>
</evidence>
<proteinExistence type="predicted"/>
<dbReference type="Gene3D" id="3.20.20.100">
    <property type="entry name" value="NADP-dependent oxidoreductase domain"/>
    <property type="match status" value="1"/>
</dbReference>
<dbReference type="InterPro" id="IPR018170">
    <property type="entry name" value="Aldo/ket_reductase_CS"/>
</dbReference>
<organism evidence="2 3">
    <name type="scientific">Sphingomonas alpina</name>
    <dbReference type="NCBI Taxonomy" id="653931"/>
    <lineage>
        <taxon>Bacteria</taxon>
        <taxon>Pseudomonadati</taxon>
        <taxon>Pseudomonadota</taxon>
        <taxon>Alphaproteobacteria</taxon>
        <taxon>Sphingomonadales</taxon>
        <taxon>Sphingomonadaceae</taxon>
        <taxon>Sphingomonas</taxon>
    </lineage>
</organism>
<dbReference type="RefSeq" id="WP_187761257.1">
    <property type="nucleotide sequence ID" value="NZ_CP061038.1"/>
</dbReference>
<dbReference type="InterPro" id="IPR036812">
    <property type="entry name" value="NAD(P)_OxRdtase_dom_sf"/>
</dbReference>
<dbReference type="InterPro" id="IPR050523">
    <property type="entry name" value="AKR_Detox_Biosynth"/>
</dbReference>